<evidence type="ECO:0000259" key="3">
    <source>
        <dbReference type="Pfam" id="PF26527"/>
    </source>
</evidence>
<dbReference type="EMBL" id="CP041695">
    <property type="protein sequence ID" value="QDP80396.1"/>
    <property type="molecule type" value="Genomic_DNA"/>
</dbReference>
<gene>
    <name evidence="4" type="ORF">FOH10_18450</name>
</gene>
<sequence length="218" mass="22407">MGADREPWSVRERMWDARERWAAPLLGLLGVCAVVAAVLVQVNKSGEPTPAAAAPTVVPATSAAPDDSAAPESPAAGNGATAPVGAATPECPAEVKGEHVRGNGPGGTRTGPDAILALQHAYYVARSGALARELVAADAAVPSAADIQAGIDTIPPLTTHCVQIAPGAFAGQYIVIVTEFRPDDSRRIWSPQLVMTTTDADRTVINAIIPLPDDATPR</sequence>
<keyword evidence="2" id="KW-1133">Transmembrane helix</keyword>
<dbReference type="Proteomes" id="UP000317039">
    <property type="component" value="Chromosome"/>
</dbReference>
<name>A0A516NNB1_9NOCA</name>
<evidence type="ECO:0000256" key="1">
    <source>
        <dbReference type="SAM" id="MobiDB-lite"/>
    </source>
</evidence>
<accession>A0A516NNB1</accession>
<dbReference type="AlphaFoldDB" id="A0A516NNB1"/>
<dbReference type="KEGG" id="nod:FOH10_18450"/>
<feature type="domain" description="DUF8176" evidence="3">
    <location>
        <begin position="89"/>
        <end position="208"/>
    </location>
</feature>
<proteinExistence type="predicted"/>
<reference evidence="4 5" key="1">
    <citation type="submission" date="2019-07" db="EMBL/GenBank/DDBJ databases">
        <title>Complete Genome Sequence and Methylome Analysis of Nocardia otitidis-caviarum NEB252.</title>
        <authorList>
            <person name="Fomenkov A."/>
            <person name="Anton B.P."/>
            <person name="Vincze T."/>
            <person name="Roberts R.J."/>
        </authorList>
    </citation>
    <scope>NUCLEOTIDE SEQUENCE [LARGE SCALE GENOMIC DNA]</scope>
    <source>
        <strain evidence="4 5">NEB252</strain>
    </source>
</reference>
<evidence type="ECO:0000256" key="2">
    <source>
        <dbReference type="SAM" id="Phobius"/>
    </source>
</evidence>
<evidence type="ECO:0000313" key="4">
    <source>
        <dbReference type="EMBL" id="QDP80396.1"/>
    </source>
</evidence>
<organism evidence="4 5">
    <name type="scientific">Nocardia otitidiscaviarum</name>
    <dbReference type="NCBI Taxonomy" id="1823"/>
    <lineage>
        <taxon>Bacteria</taxon>
        <taxon>Bacillati</taxon>
        <taxon>Actinomycetota</taxon>
        <taxon>Actinomycetes</taxon>
        <taxon>Mycobacteriales</taxon>
        <taxon>Nocardiaceae</taxon>
        <taxon>Nocardia</taxon>
    </lineage>
</organism>
<dbReference type="Pfam" id="PF26527">
    <property type="entry name" value="DUF8176"/>
    <property type="match status" value="1"/>
</dbReference>
<keyword evidence="2" id="KW-0472">Membrane</keyword>
<feature type="region of interest" description="Disordered" evidence="1">
    <location>
        <begin position="47"/>
        <end position="89"/>
    </location>
</feature>
<feature type="transmembrane region" description="Helical" evidence="2">
    <location>
        <begin position="21"/>
        <end position="40"/>
    </location>
</feature>
<dbReference type="RefSeq" id="WP_143981674.1">
    <property type="nucleotide sequence ID" value="NZ_CP041695.1"/>
</dbReference>
<evidence type="ECO:0000313" key="5">
    <source>
        <dbReference type="Proteomes" id="UP000317039"/>
    </source>
</evidence>
<feature type="compositionally biased region" description="Low complexity" evidence="1">
    <location>
        <begin position="48"/>
        <end position="76"/>
    </location>
</feature>
<protein>
    <recommendedName>
        <fullName evidence="3">DUF8176 domain-containing protein</fullName>
    </recommendedName>
</protein>
<dbReference type="GeneID" id="80334350"/>
<dbReference type="InterPro" id="IPR058489">
    <property type="entry name" value="DUF8176"/>
</dbReference>
<keyword evidence="2" id="KW-0812">Transmembrane</keyword>